<dbReference type="AlphaFoldDB" id="A0A183IAQ5"/>
<dbReference type="OrthoDB" id="10261433at2759"/>
<name>A0A183IAQ5_9BILA</name>
<evidence type="ECO:0000313" key="5">
    <source>
        <dbReference type="WBParaSite" id="SBAD_0000072201-mRNA-1"/>
    </source>
</evidence>
<evidence type="ECO:0000256" key="2">
    <source>
        <dbReference type="ARBA" id="ARBA00022898"/>
    </source>
</evidence>
<dbReference type="SUPFAM" id="SSF53383">
    <property type="entry name" value="PLP-dependent transferases"/>
    <property type="match status" value="1"/>
</dbReference>
<dbReference type="PANTHER" id="PTHR45688">
    <property type="match status" value="1"/>
</dbReference>
<dbReference type="EMBL" id="UZAM01003105">
    <property type="protein sequence ID" value="VDO87368.1"/>
    <property type="molecule type" value="Genomic_DNA"/>
</dbReference>
<keyword evidence="4" id="KW-1185">Reference proteome</keyword>
<dbReference type="Proteomes" id="UP000270296">
    <property type="component" value="Unassembled WGS sequence"/>
</dbReference>
<dbReference type="Gene3D" id="3.40.640.10">
    <property type="entry name" value="Type I PLP-dependent aspartate aminotransferase-like (Major domain)"/>
    <property type="match status" value="1"/>
</dbReference>
<organism evidence="5">
    <name type="scientific">Soboliphyme baturini</name>
    <dbReference type="NCBI Taxonomy" id="241478"/>
    <lineage>
        <taxon>Eukaryota</taxon>
        <taxon>Metazoa</taxon>
        <taxon>Ecdysozoa</taxon>
        <taxon>Nematoda</taxon>
        <taxon>Enoplea</taxon>
        <taxon>Dorylaimia</taxon>
        <taxon>Dioctophymatida</taxon>
        <taxon>Dioctophymatoidea</taxon>
        <taxon>Soboliphymatidae</taxon>
        <taxon>Soboliphyme</taxon>
    </lineage>
</organism>
<dbReference type="InterPro" id="IPR015422">
    <property type="entry name" value="PyrdxlP-dep_Trfase_small"/>
</dbReference>
<dbReference type="GO" id="GO:0008483">
    <property type="term" value="F:transaminase activity"/>
    <property type="evidence" value="ECO:0007669"/>
    <property type="project" value="InterPro"/>
</dbReference>
<evidence type="ECO:0000256" key="1">
    <source>
        <dbReference type="ARBA" id="ARBA00008954"/>
    </source>
</evidence>
<dbReference type="WBParaSite" id="SBAD_0000072201-mRNA-1">
    <property type="protein sequence ID" value="SBAD_0000072201-mRNA-1"/>
    <property type="gene ID" value="SBAD_0000072201"/>
</dbReference>
<dbReference type="Gene3D" id="3.90.1150.10">
    <property type="entry name" value="Aspartate Aminotransferase, domain 1"/>
    <property type="match status" value="1"/>
</dbReference>
<dbReference type="GO" id="GO:0030170">
    <property type="term" value="F:pyridoxal phosphate binding"/>
    <property type="evidence" value="ECO:0007669"/>
    <property type="project" value="InterPro"/>
</dbReference>
<sequence>MGKPMGNGFPIGAVVTKREIAQHFGNGMEYFNTYGGNPVACAAALAVLQVMHDEKLQSNAEFTGTYLHSRLCWLQSLYPNIMGDVRY</sequence>
<evidence type="ECO:0000313" key="4">
    <source>
        <dbReference type="Proteomes" id="UP000270296"/>
    </source>
</evidence>
<dbReference type="Pfam" id="PF00202">
    <property type="entry name" value="Aminotran_3"/>
    <property type="match status" value="1"/>
</dbReference>
<evidence type="ECO:0000313" key="3">
    <source>
        <dbReference type="EMBL" id="VDO87368.1"/>
    </source>
</evidence>
<reference evidence="5" key="1">
    <citation type="submission" date="2016-06" db="UniProtKB">
        <authorList>
            <consortium name="WormBaseParasite"/>
        </authorList>
    </citation>
    <scope>IDENTIFICATION</scope>
</reference>
<protein>
    <submittedName>
        <fullName evidence="5">Alanine-glyoxylate aminotransferase 2</fullName>
    </submittedName>
</protein>
<accession>A0A183IAQ5</accession>
<gene>
    <name evidence="3" type="ORF">SBAD_LOCUS700</name>
</gene>
<dbReference type="PANTHER" id="PTHR45688:SF13">
    <property type="entry name" value="ALANINE--GLYOXYLATE AMINOTRANSFERASE 2-LIKE"/>
    <property type="match status" value="1"/>
</dbReference>
<proteinExistence type="inferred from homology"/>
<dbReference type="InterPro" id="IPR015421">
    <property type="entry name" value="PyrdxlP-dep_Trfase_major"/>
</dbReference>
<comment type="similarity">
    <text evidence="1">Belongs to the class-III pyridoxal-phosphate-dependent aminotransferase family.</text>
</comment>
<dbReference type="InterPro" id="IPR005814">
    <property type="entry name" value="Aminotrans_3"/>
</dbReference>
<dbReference type="InterPro" id="IPR015424">
    <property type="entry name" value="PyrdxlP-dep_Trfase"/>
</dbReference>
<keyword evidence="2" id="KW-0663">Pyridoxal phosphate</keyword>
<dbReference type="GO" id="GO:0005739">
    <property type="term" value="C:mitochondrion"/>
    <property type="evidence" value="ECO:0007669"/>
    <property type="project" value="TreeGrafter"/>
</dbReference>
<reference evidence="3 4" key="2">
    <citation type="submission" date="2018-11" db="EMBL/GenBank/DDBJ databases">
        <authorList>
            <consortium name="Pathogen Informatics"/>
        </authorList>
    </citation>
    <scope>NUCLEOTIDE SEQUENCE [LARGE SCALE GENOMIC DNA]</scope>
</reference>